<gene>
    <name evidence="2" type="ORF">Cgig2_023157</name>
</gene>
<organism evidence="2 3">
    <name type="scientific">Carnegiea gigantea</name>
    <dbReference type="NCBI Taxonomy" id="171969"/>
    <lineage>
        <taxon>Eukaryota</taxon>
        <taxon>Viridiplantae</taxon>
        <taxon>Streptophyta</taxon>
        <taxon>Embryophyta</taxon>
        <taxon>Tracheophyta</taxon>
        <taxon>Spermatophyta</taxon>
        <taxon>Magnoliopsida</taxon>
        <taxon>eudicotyledons</taxon>
        <taxon>Gunneridae</taxon>
        <taxon>Pentapetalae</taxon>
        <taxon>Caryophyllales</taxon>
        <taxon>Cactineae</taxon>
        <taxon>Cactaceae</taxon>
        <taxon>Cactoideae</taxon>
        <taxon>Echinocereeae</taxon>
        <taxon>Carnegiea</taxon>
    </lineage>
</organism>
<evidence type="ECO:0000313" key="3">
    <source>
        <dbReference type="Proteomes" id="UP001153076"/>
    </source>
</evidence>
<name>A0A9Q1KDY8_9CARY</name>
<comment type="caution">
    <text evidence="2">The sequence shown here is derived from an EMBL/GenBank/DDBJ whole genome shotgun (WGS) entry which is preliminary data.</text>
</comment>
<proteinExistence type="predicted"/>
<keyword evidence="3" id="KW-1185">Reference proteome</keyword>
<accession>A0A9Q1KDY8</accession>
<dbReference type="AlphaFoldDB" id="A0A9Q1KDY8"/>
<feature type="region of interest" description="Disordered" evidence="1">
    <location>
        <begin position="87"/>
        <end position="116"/>
    </location>
</feature>
<sequence length="173" mass="19152">MSCGRDAKNDCHLGGERGVLLLEKSPLEVESQGKKKFPYQHSSSPYEEALLSNPSGDGLEGQKSANEIVEEDVREDLSDNSKTISQTLKNAHSRPNYFGKFPSQVPSCESSMEDDKEIDNSLRPFNDLLEMELQLYEKSERCKLASKSKKRGSKNSKCNLLAALGNPIINGIT</sequence>
<dbReference type="EMBL" id="JAKOGI010000161">
    <property type="protein sequence ID" value="KAJ8441593.1"/>
    <property type="molecule type" value="Genomic_DNA"/>
</dbReference>
<feature type="region of interest" description="Disordered" evidence="1">
    <location>
        <begin position="30"/>
        <end position="65"/>
    </location>
</feature>
<evidence type="ECO:0000256" key="1">
    <source>
        <dbReference type="SAM" id="MobiDB-lite"/>
    </source>
</evidence>
<protein>
    <submittedName>
        <fullName evidence="2">Uncharacterized protein</fullName>
    </submittedName>
</protein>
<evidence type="ECO:0000313" key="2">
    <source>
        <dbReference type="EMBL" id="KAJ8441593.1"/>
    </source>
</evidence>
<reference evidence="2" key="1">
    <citation type="submission" date="2022-04" db="EMBL/GenBank/DDBJ databases">
        <title>Carnegiea gigantea Genome sequencing and assembly v2.</title>
        <authorList>
            <person name="Copetti D."/>
            <person name="Sanderson M.J."/>
            <person name="Burquez A."/>
            <person name="Wojciechowski M.F."/>
        </authorList>
    </citation>
    <scope>NUCLEOTIDE SEQUENCE</scope>
    <source>
        <strain evidence="2">SGP5-SGP5p</strain>
        <tissue evidence="2">Aerial part</tissue>
    </source>
</reference>
<dbReference type="Proteomes" id="UP001153076">
    <property type="component" value="Unassembled WGS sequence"/>
</dbReference>